<reference evidence="1" key="1">
    <citation type="submission" date="2021-02" db="EMBL/GenBank/DDBJ databases">
        <authorList>
            <person name="Nowell W R."/>
        </authorList>
    </citation>
    <scope>NUCLEOTIDE SEQUENCE</scope>
    <source>
        <strain evidence="1">Ploen Becks lab</strain>
    </source>
</reference>
<sequence>MSSLANTKTIDKNKIKTSRIYTAFTSLSTPKHENISHIKRQTTDIPDGLQDISSASSVTSHYQVITICNTLPSILKCQNRQHFLILHRVTYGISDWTSENECILKSKCLEMNKNDEFNCTGSNICVFYPNERSLNSCQTIKSNLTQIQIACVSLTNLKKYLINNKNLIQMEYNTDLFDLTKTTSTNSINTTTYDMDKKFKNESGFFNFNISTIRPYHKVFTFATPITFINNSNS</sequence>
<dbReference type="AlphaFoldDB" id="A0A814FL90"/>
<accession>A0A814FL90</accession>
<comment type="caution">
    <text evidence="1">The sequence shown here is derived from an EMBL/GenBank/DDBJ whole genome shotgun (WGS) entry which is preliminary data.</text>
</comment>
<organism evidence="1 2">
    <name type="scientific">Brachionus calyciflorus</name>
    <dbReference type="NCBI Taxonomy" id="104777"/>
    <lineage>
        <taxon>Eukaryota</taxon>
        <taxon>Metazoa</taxon>
        <taxon>Spiralia</taxon>
        <taxon>Gnathifera</taxon>
        <taxon>Rotifera</taxon>
        <taxon>Eurotatoria</taxon>
        <taxon>Monogononta</taxon>
        <taxon>Pseudotrocha</taxon>
        <taxon>Ploima</taxon>
        <taxon>Brachionidae</taxon>
        <taxon>Brachionus</taxon>
    </lineage>
</organism>
<proteinExistence type="predicted"/>
<keyword evidence="2" id="KW-1185">Reference proteome</keyword>
<feature type="non-terminal residue" evidence="1">
    <location>
        <position position="234"/>
    </location>
</feature>
<dbReference type="Proteomes" id="UP000663879">
    <property type="component" value="Unassembled WGS sequence"/>
</dbReference>
<dbReference type="OrthoDB" id="10570066at2759"/>
<evidence type="ECO:0000313" key="2">
    <source>
        <dbReference type="Proteomes" id="UP000663879"/>
    </source>
</evidence>
<dbReference type="EMBL" id="CAJNOC010003479">
    <property type="protein sequence ID" value="CAF0984332.1"/>
    <property type="molecule type" value="Genomic_DNA"/>
</dbReference>
<protein>
    <submittedName>
        <fullName evidence="1">Uncharacterized protein</fullName>
    </submittedName>
</protein>
<gene>
    <name evidence="1" type="ORF">OXX778_LOCUS15587</name>
</gene>
<name>A0A814FL90_9BILA</name>
<evidence type="ECO:0000313" key="1">
    <source>
        <dbReference type="EMBL" id="CAF0984332.1"/>
    </source>
</evidence>